<dbReference type="SUPFAM" id="SSF57184">
    <property type="entry name" value="Growth factor receptor domain"/>
    <property type="match status" value="1"/>
</dbReference>
<keyword evidence="10 16" id="KW-1133">Transmembrane helix</keyword>
<dbReference type="GO" id="GO:0005576">
    <property type="term" value="C:extracellular region"/>
    <property type="evidence" value="ECO:0007669"/>
    <property type="project" value="UniProtKB-SubCell"/>
</dbReference>
<dbReference type="Pfam" id="PF00059">
    <property type="entry name" value="Lectin_C"/>
    <property type="match status" value="1"/>
</dbReference>
<keyword evidence="6 16" id="KW-0812">Transmembrane</keyword>
<dbReference type="CDD" id="cd00054">
    <property type="entry name" value="EGF_CA"/>
    <property type="match status" value="1"/>
</dbReference>
<dbReference type="PROSITE" id="PS00010">
    <property type="entry name" value="ASX_HYDROXYL"/>
    <property type="match status" value="1"/>
</dbReference>
<evidence type="ECO:0000256" key="1">
    <source>
        <dbReference type="ARBA" id="ARBA00004479"/>
    </source>
</evidence>
<evidence type="ECO:0000256" key="17">
    <source>
        <dbReference type="SAM" id="SignalP"/>
    </source>
</evidence>
<dbReference type="InterPro" id="IPR000742">
    <property type="entry name" value="EGF"/>
</dbReference>
<keyword evidence="4 14" id="KW-0245">EGF-like domain</keyword>
<evidence type="ECO:0000313" key="20">
    <source>
        <dbReference type="Ensembl" id="ENSDCDP00010009567.1"/>
    </source>
</evidence>
<protein>
    <submittedName>
        <fullName evidence="20">Uncharacterized protein</fullName>
    </submittedName>
</protein>
<dbReference type="InterPro" id="IPR016186">
    <property type="entry name" value="C-type_lectin-like/link_sf"/>
</dbReference>
<keyword evidence="8" id="KW-0430">Lectin</keyword>
<dbReference type="InterPro" id="IPR018097">
    <property type="entry name" value="EGF_Ca-bd_CS"/>
</dbReference>
<dbReference type="GO" id="GO:0050840">
    <property type="term" value="F:extracellular matrix binding"/>
    <property type="evidence" value="ECO:0007669"/>
    <property type="project" value="TreeGrafter"/>
</dbReference>
<dbReference type="PANTHER" id="PTHR14789">
    <property type="entry name" value="CHONDROLECTIN VARIANT CHODLFDELTAE"/>
    <property type="match status" value="1"/>
</dbReference>
<dbReference type="SMART" id="SM00181">
    <property type="entry name" value="EGF"/>
    <property type="match status" value="5"/>
</dbReference>
<dbReference type="InterPro" id="IPR009030">
    <property type="entry name" value="Growth_fac_rcpt_cys_sf"/>
</dbReference>
<evidence type="ECO:0000313" key="21">
    <source>
        <dbReference type="Proteomes" id="UP000694580"/>
    </source>
</evidence>
<dbReference type="InterPro" id="IPR016187">
    <property type="entry name" value="CTDL_fold"/>
</dbReference>
<organism evidence="20 21">
    <name type="scientific">Denticeps clupeoides</name>
    <name type="common">denticle herring</name>
    <dbReference type="NCBI Taxonomy" id="299321"/>
    <lineage>
        <taxon>Eukaryota</taxon>
        <taxon>Metazoa</taxon>
        <taxon>Chordata</taxon>
        <taxon>Craniata</taxon>
        <taxon>Vertebrata</taxon>
        <taxon>Euteleostomi</taxon>
        <taxon>Actinopterygii</taxon>
        <taxon>Neopterygii</taxon>
        <taxon>Teleostei</taxon>
        <taxon>Clupei</taxon>
        <taxon>Clupeiformes</taxon>
        <taxon>Denticipitoidei</taxon>
        <taxon>Denticipitidae</taxon>
        <taxon>Denticeps</taxon>
    </lineage>
</organism>
<feature type="chain" id="PRO_5044209176" evidence="17">
    <location>
        <begin position="23"/>
        <end position="663"/>
    </location>
</feature>
<dbReference type="FunFam" id="2.10.25.10:FF:000014">
    <property type="entry name" value="Latent-transforming growth factor beta-binding protein 3"/>
    <property type="match status" value="1"/>
</dbReference>
<proteinExistence type="predicted"/>
<keyword evidence="5" id="KW-0597">Phosphoprotein</keyword>
<evidence type="ECO:0000256" key="12">
    <source>
        <dbReference type="ARBA" id="ARBA00023157"/>
    </source>
</evidence>
<feature type="signal peptide" evidence="17">
    <location>
        <begin position="1"/>
        <end position="22"/>
    </location>
</feature>
<dbReference type="SMART" id="SM00034">
    <property type="entry name" value="CLECT"/>
    <property type="match status" value="1"/>
</dbReference>
<feature type="domain" description="C-type lectin" evidence="19">
    <location>
        <begin position="33"/>
        <end position="163"/>
    </location>
</feature>
<dbReference type="Proteomes" id="UP000694580">
    <property type="component" value="Chromosome 1"/>
</dbReference>
<keyword evidence="13" id="KW-0325">Glycoprotein</keyword>
<evidence type="ECO:0000256" key="10">
    <source>
        <dbReference type="ARBA" id="ARBA00022989"/>
    </source>
</evidence>
<dbReference type="PANTHER" id="PTHR14789:SF4">
    <property type="entry name" value="ENDOSIALIN"/>
    <property type="match status" value="1"/>
</dbReference>
<dbReference type="GeneTree" id="ENSGT00940000156996"/>
<evidence type="ECO:0000256" key="15">
    <source>
        <dbReference type="SAM" id="MobiDB-lite"/>
    </source>
</evidence>
<keyword evidence="7 17" id="KW-0732">Signal</keyword>
<evidence type="ECO:0000256" key="8">
    <source>
        <dbReference type="ARBA" id="ARBA00022734"/>
    </source>
</evidence>
<evidence type="ECO:0000256" key="9">
    <source>
        <dbReference type="ARBA" id="ARBA00022737"/>
    </source>
</evidence>
<name>A0AAY4AL35_9TELE</name>
<evidence type="ECO:0000256" key="3">
    <source>
        <dbReference type="ARBA" id="ARBA00022525"/>
    </source>
</evidence>
<evidence type="ECO:0000256" key="7">
    <source>
        <dbReference type="ARBA" id="ARBA00022729"/>
    </source>
</evidence>
<dbReference type="InterPro" id="IPR049883">
    <property type="entry name" value="NOTCH1_EGF-like"/>
</dbReference>
<dbReference type="SMART" id="SM00179">
    <property type="entry name" value="EGF_CA"/>
    <property type="match status" value="4"/>
</dbReference>
<comment type="caution">
    <text evidence="14">Lacks conserved residue(s) required for the propagation of feature annotation.</text>
</comment>
<dbReference type="Pfam" id="PF14670">
    <property type="entry name" value="FXa_inhibition"/>
    <property type="match status" value="1"/>
</dbReference>
<keyword evidence="12" id="KW-1015">Disulfide bond</keyword>
<feature type="domain" description="EGF-like" evidence="18">
    <location>
        <begin position="330"/>
        <end position="367"/>
    </location>
</feature>
<dbReference type="PROSITE" id="PS50026">
    <property type="entry name" value="EGF_3"/>
    <property type="match status" value="2"/>
</dbReference>
<dbReference type="PROSITE" id="PS50041">
    <property type="entry name" value="C_TYPE_LECTIN_2"/>
    <property type="match status" value="1"/>
</dbReference>
<dbReference type="GO" id="GO:1990430">
    <property type="term" value="F:extracellular matrix protein binding"/>
    <property type="evidence" value="ECO:0007669"/>
    <property type="project" value="TreeGrafter"/>
</dbReference>
<dbReference type="PROSITE" id="PS01187">
    <property type="entry name" value="EGF_CA"/>
    <property type="match status" value="1"/>
</dbReference>
<dbReference type="InterPro" id="IPR000152">
    <property type="entry name" value="EGF-type_Asp/Asn_hydroxyl_site"/>
</dbReference>
<dbReference type="SUPFAM" id="SSF56436">
    <property type="entry name" value="C-type lectin-like"/>
    <property type="match status" value="1"/>
</dbReference>
<evidence type="ECO:0000256" key="11">
    <source>
        <dbReference type="ARBA" id="ARBA00023136"/>
    </source>
</evidence>
<reference evidence="20" key="2">
    <citation type="submission" date="2025-08" db="UniProtKB">
        <authorList>
            <consortium name="Ensembl"/>
        </authorList>
    </citation>
    <scope>IDENTIFICATION</scope>
</reference>
<accession>A0AAY4AL35</accession>
<sequence>MGCIPMQVTTLLGLLGVLAVLGQDLQEKDALCNEAGCFVVYFQRKTFLQAWRSCRDYGGDLAVLKHQDEADAVEKLFSGVEMRGRPSQAKVWIGLQRHPRQCSSTRPLRGFSWVSGDQDTLYTNWQGEGSLSACNVPRCVAVQFSVDPLERHANLKWVDGPCSVTVEGYLCQYTYKGMCPSIANEGGGNSLYSTPFNLLTTELGHLPYGTVATIPCPEGTEEDQTVLCTDKEGYAVGWSREAPYCSSVHENKWCDRNNGGCEQLCIEDSASRFCMCIEGFALAPDGVSCLPHDTCHDSPCEFECLAVVEGFRCACPEGYVLEQDEHHCRDLDECLQVPCEHQCVNAPGTYECRCRDGYRPDENGDCEDVDECVDEPCQHACENTPGSHICHCHLGFSPVPEDPSRCQDTDECQIQGTCEQMCINYLGGFECHCEEGYNLLADNFSCGRIIVDHENPTHPPYQWPLTPADYDYYDHSEWMTDATTVDRGPTGVMGQTRAPPLELESTPHHEVIPPKAVDTTFASFALPPTLTPEWYEGDRTTLTPPPFFIEDDGHWFQSETVPSTPQDGVPPVTKPGSPSPPPGLGIEKPVPEEQQPGSSWLLVGLLVPLCIFVVVMVALGIVYCTRCTVRPQSKSTTDCYHWISGAADKAGAEHSGDVSKSHV</sequence>
<keyword evidence="3" id="KW-0964">Secreted</keyword>
<dbReference type="InterPro" id="IPR051505">
    <property type="entry name" value="C-type_lectin_domain"/>
</dbReference>
<evidence type="ECO:0000256" key="13">
    <source>
        <dbReference type="ARBA" id="ARBA00023180"/>
    </source>
</evidence>
<dbReference type="InterPro" id="IPR001304">
    <property type="entry name" value="C-type_lectin-like"/>
</dbReference>
<dbReference type="PROSITE" id="PS01186">
    <property type="entry name" value="EGF_2"/>
    <property type="match status" value="1"/>
</dbReference>
<dbReference type="GO" id="GO:0009897">
    <property type="term" value="C:external side of plasma membrane"/>
    <property type="evidence" value="ECO:0007669"/>
    <property type="project" value="TreeGrafter"/>
</dbReference>
<keyword evidence="21" id="KW-1185">Reference proteome</keyword>
<dbReference type="Pfam" id="PF07645">
    <property type="entry name" value="EGF_CA"/>
    <property type="match status" value="2"/>
</dbReference>
<evidence type="ECO:0000256" key="16">
    <source>
        <dbReference type="SAM" id="Phobius"/>
    </source>
</evidence>
<dbReference type="GO" id="GO:0030246">
    <property type="term" value="F:carbohydrate binding"/>
    <property type="evidence" value="ECO:0007669"/>
    <property type="project" value="UniProtKB-KW"/>
</dbReference>
<dbReference type="CDD" id="cd03600">
    <property type="entry name" value="CLECT_thrombomodulin_like"/>
    <property type="match status" value="1"/>
</dbReference>
<keyword evidence="9" id="KW-0677">Repeat</keyword>
<dbReference type="Gene3D" id="3.10.100.10">
    <property type="entry name" value="Mannose-Binding Protein A, subunit A"/>
    <property type="match status" value="1"/>
</dbReference>
<dbReference type="Ensembl" id="ENSDCDT00010010052.1">
    <property type="protein sequence ID" value="ENSDCDP00010009567.1"/>
    <property type="gene ID" value="ENSDCDG00010004275.1"/>
</dbReference>
<reference evidence="20" key="3">
    <citation type="submission" date="2025-09" db="UniProtKB">
        <authorList>
            <consortium name="Ensembl"/>
        </authorList>
    </citation>
    <scope>IDENTIFICATION</scope>
</reference>
<evidence type="ECO:0000259" key="18">
    <source>
        <dbReference type="PROSITE" id="PS50026"/>
    </source>
</evidence>
<dbReference type="GO" id="GO:0005509">
    <property type="term" value="F:calcium ion binding"/>
    <property type="evidence" value="ECO:0007669"/>
    <property type="project" value="InterPro"/>
</dbReference>
<dbReference type="AlphaFoldDB" id="A0AAY4AL35"/>
<dbReference type="GO" id="GO:0031012">
    <property type="term" value="C:extracellular matrix"/>
    <property type="evidence" value="ECO:0007669"/>
    <property type="project" value="TreeGrafter"/>
</dbReference>
<comment type="subcellular location">
    <subcellularLocation>
        <location evidence="1">Membrane</location>
        <topology evidence="1">Single-pass type I membrane protein</topology>
    </subcellularLocation>
    <subcellularLocation>
        <location evidence="2">Secreted</location>
    </subcellularLocation>
</comment>
<evidence type="ECO:0000256" key="2">
    <source>
        <dbReference type="ARBA" id="ARBA00004613"/>
    </source>
</evidence>
<keyword evidence="11 16" id="KW-0472">Membrane</keyword>
<evidence type="ECO:0000256" key="6">
    <source>
        <dbReference type="ARBA" id="ARBA00022692"/>
    </source>
</evidence>
<evidence type="ECO:0000256" key="5">
    <source>
        <dbReference type="ARBA" id="ARBA00022553"/>
    </source>
</evidence>
<evidence type="ECO:0000256" key="4">
    <source>
        <dbReference type="ARBA" id="ARBA00022536"/>
    </source>
</evidence>
<gene>
    <name evidence="20" type="primary">cd248a</name>
</gene>
<dbReference type="Pfam" id="PF12662">
    <property type="entry name" value="cEGF"/>
    <property type="match status" value="1"/>
</dbReference>
<evidence type="ECO:0000259" key="19">
    <source>
        <dbReference type="PROSITE" id="PS50041"/>
    </source>
</evidence>
<feature type="domain" description="EGF-like" evidence="18">
    <location>
        <begin position="368"/>
        <end position="407"/>
    </location>
</feature>
<feature type="region of interest" description="Disordered" evidence="15">
    <location>
        <begin position="558"/>
        <end position="593"/>
    </location>
</feature>
<reference evidence="20 21" key="1">
    <citation type="submission" date="2020-06" db="EMBL/GenBank/DDBJ databases">
        <authorList>
            <consortium name="Wellcome Sanger Institute Data Sharing"/>
        </authorList>
    </citation>
    <scope>NUCLEOTIDE SEQUENCE [LARGE SCALE GENOMIC DNA]</scope>
</reference>
<dbReference type="SUPFAM" id="SSF57196">
    <property type="entry name" value="EGF/Laminin"/>
    <property type="match status" value="2"/>
</dbReference>
<feature type="transmembrane region" description="Helical" evidence="16">
    <location>
        <begin position="600"/>
        <end position="624"/>
    </location>
</feature>
<dbReference type="InterPro" id="IPR001881">
    <property type="entry name" value="EGF-like_Ca-bd_dom"/>
</dbReference>
<dbReference type="Gene3D" id="2.10.25.10">
    <property type="entry name" value="Laminin"/>
    <property type="match status" value="5"/>
</dbReference>
<dbReference type="InterPro" id="IPR026823">
    <property type="entry name" value="cEGF"/>
</dbReference>
<dbReference type="GO" id="GO:0016477">
    <property type="term" value="P:cell migration"/>
    <property type="evidence" value="ECO:0007669"/>
    <property type="project" value="TreeGrafter"/>
</dbReference>
<evidence type="ECO:0000256" key="14">
    <source>
        <dbReference type="PROSITE-ProRule" id="PRU00076"/>
    </source>
</evidence>